<dbReference type="SUPFAM" id="SSF109854">
    <property type="entry name" value="DinB/YfiT-like putative metalloenzymes"/>
    <property type="match status" value="1"/>
</dbReference>
<proteinExistence type="predicted"/>
<accession>A0ABN2RB10</accession>
<dbReference type="EMBL" id="BAAAPU010000002">
    <property type="protein sequence ID" value="GAA1966388.1"/>
    <property type="molecule type" value="Genomic_DNA"/>
</dbReference>
<reference evidence="1 2" key="1">
    <citation type="journal article" date="2019" name="Int. J. Syst. Evol. Microbiol.">
        <title>The Global Catalogue of Microorganisms (GCM) 10K type strain sequencing project: providing services to taxonomists for standard genome sequencing and annotation.</title>
        <authorList>
            <consortium name="The Broad Institute Genomics Platform"/>
            <consortium name="The Broad Institute Genome Sequencing Center for Infectious Disease"/>
            <person name="Wu L."/>
            <person name="Ma J."/>
        </authorList>
    </citation>
    <scope>NUCLEOTIDE SEQUENCE [LARGE SCALE GENOMIC DNA]</scope>
    <source>
        <strain evidence="1 2">JCM 15628</strain>
    </source>
</reference>
<comment type="caution">
    <text evidence="1">The sequence shown here is derived from an EMBL/GenBank/DDBJ whole genome shotgun (WGS) entry which is preliminary data.</text>
</comment>
<dbReference type="InterPro" id="IPR007061">
    <property type="entry name" value="MST-like"/>
</dbReference>
<keyword evidence="2" id="KW-1185">Reference proteome</keyword>
<sequence>MEGSWTAVVPKVPYGGHMVSTFGFTPGQPPEWDIERFMRGDEVATALITLERNRRAFAWKCADVTAEGLGLRLGASSVTLGGLLKHLAWVEELYFQNRLAGRPCIAPFDQLNVEKEWEDWAWSTAADNTPDALRALWVETVHRSRDALAEALSRGGLEQTTHNGMSLRRLLADMIEEYARHTGHADLLREHVDGATGEGPPQAFPVP</sequence>
<evidence type="ECO:0000313" key="2">
    <source>
        <dbReference type="Proteomes" id="UP001500013"/>
    </source>
</evidence>
<dbReference type="Proteomes" id="UP001500013">
    <property type="component" value="Unassembled WGS sequence"/>
</dbReference>
<dbReference type="InterPro" id="IPR034660">
    <property type="entry name" value="DinB/YfiT-like"/>
</dbReference>
<dbReference type="Pfam" id="PF04978">
    <property type="entry name" value="MST"/>
    <property type="match status" value="1"/>
</dbReference>
<organism evidence="1 2">
    <name type="scientific">Terrabacter lapilli</name>
    <dbReference type="NCBI Taxonomy" id="436231"/>
    <lineage>
        <taxon>Bacteria</taxon>
        <taxon>Bacillati</taxon>
        <taxon>Actinomycetota</taxon>
        <taxon>Actinomycetes</taxon>
        <taxon>Micrococcales</taxon>
        <taxon>Intrasporangiaceae</taxon>
        <taxon>Terrabacter</taxon>
    </lineage>
</organism>
<name>A0ABN2RB10_9MICO</name>
<protein>
    <submittedName>
        <fullName evidence="1">DinB family protein</fullName>
    </submittedName>
</protein>
<gene>
    <name evidence="1" type="ORF">GCM10009817_02730</name>
</gene>
<dbReference type="Gene3D" id="1.20.120.450">
    <property type="entry name" value="dinb family like domain"/>
    <property type="match status" value="1"/>
</dbReference>
<evidence type="ECO:0000313" key="1">
    <source>
        <dbReference type="EMBL" id="GAA1966388.1"/>
    </source>
</evidence>